<dbReference type="RefSeq" id="WP_307471673.1">
    <property type="nucleotide sequence ID" value="NZ_JAUSUB010000002.1"/>
</dbReference>
<gene>
    <name evidence="1" type="ORF">J2S17_000570</name>
</gene>
<name>A0ABU0AD95_9BACI</name>
<protein>
    <submittedName>
        <fullName evidence="1">Uncharacterized protein</fullName>
    </submittedName>
</protein>
<sequence>MFYNGPVTHIQYQHYAERSIGNKYDPFSLSPINRITVNPQKLDQQHGTSQKYHKTPIHVQQEEKLHKTDEAIYKEIVGKGYFFEAYV</sequence>
<evidence type="ECO:0000313" key="2">
    <source>
        <dbReference type="Proteomes" id="UP001238088"/>
    </source>
</evidence>
<reference evidence="1 2" key="1">
    <citation type="submission" date="2023-07" db="EMBL/GenBank/DDBJ databases">
        <title>Genomic Encyclopedia of Type Strains, Phase IV (KMG-IV): sequencing the most valuable type-strain genomes for metagenomic binning, comparative biology and taxonomic classification.</title>
        <authorList>
            <person name="Goeker M."/>
        </authorList>
    </citation>
    <scope>NUCLEOTIDE SEQUENCE [LARGE SCALE GENOMIC DNA]</scope>
    <source>
        <strain evidence="1 2">DSM 23494</strain>
    </source>
</reference>
<dbReference type="EMBL" id="JAUSUB010000002">
    <property type="protein sequence ID" value="MDQ0268701.1"/>
    <property type="molecule type" value="Genomic_DNA"/>
</dbReference>
<comment type="caution">
    <text evidence="1">The sequence shown here is derived from an EMBL/GenBank/DDBJ whole genome shotgun (WGS) entry which is preliminary data.</text>
</comment>
<accession>A0ABU0AD95</accession>
<proteinExistence type="predicted"/>
<organism evidence="1 2">
    <name type="scientific">Cytobacillus purgationiresistens</name>
    <dbReference type="NCBI Taxonomy" id="863449"/>
    <lineage>
        <taxon>Bacteria</taxon>
        <taxon>Bacillati</taxon>
        <taxon>Bacillota</taxon>
        <taxon>Bacilli</taxon>
        <taxon>Bacillales</taxon>
        <taxon>Bacillaceae</taxon>
        <taxon>Cytobacillus</taxon>
    </lineage>
</organism>
<dbReference type="Proteomes" id="UP001238088">
    <property type="component" value="Unassembled WGS sequence"/>
</dbReference>
<keyword evidence="2" id="KW-1185">Reference proteome</keyword>
<evidence type="ECO:0000313" key="1">
    <source>
        <dbReference type="EMBL" id="MDQ0268701.1"/>
    </source>
</evidence>